<dbReference type="eggNOG" id="COG5002">
    <property type="taxonomic scope" value="Bacteria"/>
</dbReference>
<dbReference type="PROSITE" id="PS50885">
    <property type="entry name" value="HAMP"/>
    <property type="match status" value="1"/>
</dbReference>
<dbReference type="PANTHER" id="PTHR45528:SF1">
    <property type="entry name" value="SENSOR HISTIDINE KINASE CPXA"/>
    <property type="match status" value="1"/>
</dbReference>
<dbReference type="SUPFAM" id="SSF47384">
    <property type="entry name" value="Homodimeric domain of signal transducing histidine kinase"/>
    <property type="match status" value="1"/>
</dbReference>
<evidence type="ECO:0000256" key="5">
    <source>
        <dbReference type="ARBA" id="ARBA00022553"/>
    </source>
</evidence>
<dbReference type="SMART" id="SM00304">
    <property type="entry name" value="HAMP"/>
    <property type="match status" value="1"/>
</dbReference>
<keyword evidence="5" id="KW-0597">Phosphoprotein</keyword>
<protein>
    <recommendedName>
        <fullName evidence="3">histidine kinase</fullName>
        <ecNumber evidence="3">2.7.13.3</ecNumber>
    </recommendedName>
</protein>
<keyword evidence="11 14" id="KW-1133">Transmembrane helix</keyword>
<keyword evidence="9" id="KW-0418">Kinase</keyword>
<keyword evidence="6" id="KW-0808">Transferase</keyword>
<accession>W0E5H8</accession>
<dbReference type="CDD" id="cd00082">
    <property type="entry name" value="HisKA"/>
    <property type="match status" value="1"/>
</dbReference>
<dbReference type="SMART" id="SM00388">
    <property type="entry name" value="HisKA"/>
    <property type="match status" value="1"/>
</dbReference>
<dbReference type="CDD" id="cd16922">
    <property type="entry name" value="HATPase_EvgS-ArcB-TorS-like"/>
    <property type="match status" value="1"/>
</dbReference>
<dbReference type="Proteomes" id="UP000010847">
    <property type="component" value="Chromosome"/>
</dbReference>
<evidence type="ECO:0000256" key="13">
    <source>
        <dbReference type="ARBA" id="ARBA00023136"/>
    </source>
</evidence>
<dbReference type="InterPro" id="IPR003661">
    <property type="entry name" value="HisK_dim/P_dom"/>
</dbReference>
<dbReference type="KEGG" id="dmt:DESME_02885"/>
<dbReference type="InterPro" id="IPR050398">
    <property type="entry name" value="HssS/ArlS-like"/>
</dbReference>
<gene>
    <name evidence="17" type="ORF">DESME_02885</name>
</gene>
<evidence type="ECO:0000256" key="2">
    <source>
        <dbReference type="ARBA" id="ARBA00004651"/>
    </source>
</evidence>
<dbReference type="InterPro" id="IPR036097">
    <property type="entry name" value="HisK_dim/P_sf"/>
</dbReference>
<dbReference type="Gene3D" id="6.10.340.10">
    <property type="match status" value="1"/>
</dbReference>
<feature type="domain" description="Histidine kinase" evidence="15">
    <location>
        <begin position="275"/>
        <end position="490"/>
    </location>
</feature>
<evidence type="ECO:0000259" key="15">
    <source>
        <dbReference type="PROSITE" id="PS50109"/>
    </source>
</evidence>
<evidence type="ECO:0000259" key="16">
    <source>
        <dbReference type="PROSITE" id="PS50885"/>
    </source>
</evidence>
<keyword evidence="18" id="KW-1185">Reference proteome</keyword>
<dbReference type="PROSITE" id="PS50109">
    <property type="entry name" value="HIS_KIN"/>
    <property type="match status" value="1"/>
</dbReference>
<dbReference type="SUPFAM" id="SSF55874">
    <property type="entry name" value="ATPase domain of HSP90 chaperone/DNA topoisomerase II/histidine kinase"/>
    <property type="match status" value="1"/>
</dbReference>
<feature type="transmembrane region" description="Helical" evidence="14">
    <location>
        <begin position="184"/>
        <end position="206"/>
    </location>
</feature>
<dbReference type="Pfam" id="PF02518">
    <property type="entry name" value="HATPase_c"/>
    <property type="match status" value="1"/>
</dbReference>
<dbReference type="GO" id="GO:0000155">
    <property type="term" value="F:phosphorelay sensor kinase activity"/>
    <property type="evidence" value="ECO:0007669"/>
    <property type="project" value="InterPro"/>
</dbReference>
<evidence type="ECO:0000256" key="3">
    <source>
        <dbReference type="ARBA" id="ARBA00012438"/>
    </source>
</evidence>
<evidence type="ECO:0000256" key="1">
    <source>
        <dbReference type="ARBA" id="ARBA00000085"/>
    </source>
</evidence>
<evidence type="ECO:0000256" key="14">
    <source>
        <dbReference type="SAM" id="Phobius"/>
    </source>
</evidence>
<dbReference type="EC" id="2.7.13.3" evidence="3"/>
<evidence type="ECO:0000256" key="10">
    <source>
        <dbReference type="ARBA" id="ARBA00022840"/>
    </source>
</evidence>
<dbReference type="InterPro" id="IPR005467">
    <property type="entry name" value="His_kinase_dom"/>
</dbReference>
<evidence type="ECO:0000256" key="6">
    <source>
        <dbReference type="ARBA" id="ARBA00022679"/>
    </source>
</evidence>
<dbReference type="SUPFAM" id="SSF158472">
    <property type="entry name" value="HAMP domain-like"/>
    <property type="match status" value="1"/>
</dbReference>
<evidence type="ECO:0000256" key="4">
    <source>
        <dbReference type="ARBA" id="ARBA00022475"/>
    </source>
</evidence>
<dbReference type="CDD" id="cd06225">
    <property type="entry name" value="HAMP"/>
    <property type="match status" value="1"/>
</dbReference>
<dbReference type="EMBL" id="CP007032">
    <property type="protein sequence ID" value="AHF06120.1"/>
    <property type="molecule type" value="Genomic_DNA"/>
</dbReference>
<dbReference type="FunFam" id="3.30.565.10:FF:000006">
    <property type="entry name" value="Sensor histidine kinase WalK"/>
    <property type="match status" value="1"/>
</dbReference>
<keyword evidence="13 14" id="KW-0472">Membrane</keyword>
<keyword evidence="10" id="KW-0067">ATP-binding</keyword>
<dbReference type="STRING" id="871968.DESME_02885"/>
<evidence type="ECO:0000256" key="9">
    <source>
        <dbReference type="ARBA" id="ARBA00022777"/>
    </source>
</evidence>
<comment type="catalytic activity">
    <reaction evidence="1">
        <text>ATP + protein L-histidine = ADP + protein N-phospho-L-histidine.</text>
        <dbReference type="EC" id="2.7.13.3"/>
    </reaction>
</comment>
<dbReference type="InterPro" id="IPR004358">
    <property type="entry name" value="Sig_transdc_His_kin-like_C"/>
</dbReference>
<feature type="domain" description="HAMP" evidence="16">
    <location>
        <begin position="207"/>
        <end position="260"/>
    </location>
</feature>
<dbReference type="RefSeq" id="WP_006717452.1">
    <property type="nucleotide sequence ID" value="NZ_CP007032.1"/>
</dbReference>
<dbReference type="Pfam" id="PF00512">
    <property type="entry name" value="HisKA"/>
    <property type="match status" value="1"/>
</dbReference>
<dbReference type="Gene3D" id="1.10.287.130">
    <property type="match status" value="1"/>
</dbReference>
<evidence type="ECO:0000313" key="17">
    <source>
        <dbReference type="EMBL" id="AHF06120.1"/>
    </source>
</evidence>
<sequence>MKIKNLKLKFKEFVVPNSLRFQLLSRTLAIMAILLAVIGVFQYVFMEKFIYFNNASSLQKQILAISPEAWEQISVGNLYADNLNHLSFNLLPDSTVAVIDMEGRFTVLTNSSSLNGGDAPQLDVNDYVGALQDKRTLNFRIVRTDEGKEQLVVLQGVENRDHWHGVVQVSVGTKSLTEMLMRQLLIFMLLALLALIVGLLAFIPVLRKILVPLSNMVDKVENIHAGNLEERLPVEQGQVEINRLAVSFNGMLERLETSFKAEQEAKEQMRRFVADASHELRTPLTSIHGFTEVLLRGAMNQPEKLYRSLKSMYTESERMKKLIEDLLLLAKLDRSPNLQRAELDLDELVLEMETQLRLLAGNRKVSFSLNSPAKGWLNEDKMKQIILNLFNNAVQHTDPESGKIKLSVNPVEGGIELTVKDNGQGISEEHLSHLFERFYRVDSSRTRKYGGAGLGLAITQFLVELHDGKIRVESTLGEGSTFYVWLPNNQLKIES</sequence>
<proteinExistence type="predicted"/>
<evidence type="ECO:0000256" key="7">
    <source>
        <dbReference type="ARBA" id="ARBA00022692"/>
    </source>
</evidence>
<dbReference type="PANTHER" id="PTHR45528">
    <property type="entry name" value="SENSOR HISTIDINE KINASE CPXA"/>
    <property type="match status" value="1"/>
</dbReference>
<dbReference type="PRINTS" id="PR00344">
    <property type="entry name" value="BCTRLSENSOR"/>
</dbReference>
<comment type="subcellular location">
    <subcellularLocation>
        <location evidence="2">Cell membrane</location>
        <topology evidence="2">Multi-pass membrane protein</topology>
    </subcellularLocation>
</comment>
<dbReference type="GO" id="GO:0005524">
    <property type="term" value="F:ATP binding"/>
    <property type="evidence" value="ECO:0007669"/>
    <property type="project" value="UniProtKB-KW"/>
</dbReference>
<name>W0E5H8_9FIRM</name>
<dbReference type="GO" id="GO:0005886">
    <property type="term" value="C:plasma membrane"/>
    <property type="evidence" value="ECO:0007669"/>
    <property type="project" value="UniProtKB-SubCell"/>
</dbReference>
<dbReference type="SMART" id="SM00387">
    <property type="entry name" value="HATPase_c"/>
    <property type="match status" value="1"/>
</dbReference>
<keyword evidence="12" id="KW-0902">Two-component regulatory system</keyword>
<feature type="transmembrane region" description="Helical" evidence="14">
    <location>
        <begin position="23"/>
        <end position="45"/>
    </location>
</feature>
<evidence type="ECO:0000256" key="11">
    <source>
        <dbReference type="ARBA" id="ARBA00022989"/>
    </source>
</evidence>
<keyword evidence="4" id="KW-1003">Cell membrane</keyword>
<reference evidence="17 18" key="1">
    <citation type="submission" date="2013-12" db="EMBL/GenBank/DDBJ databases">
        <authorList>
            <consortium name="DOE Joint Genome Institute"/>
            <person name="Smidt H."/>
            <person name="Huntemann M."/>
            <person name="Han J."/>
            <person name="Chen A."/>
            <person name="Kyrpides N."/>
            <person name="Mavromatis K."/>
            <person name="Markowitz V."/>
            <person name="Palaniappan K."/>
            <person name="Ivanova N."/>
            <person name="Schaumberg A."/>
            <person name="Pati A."/>
            <person name="Liolios K."/>
            <person name="Nordberg H.P."/>
            <person name="Cantor M.N."/>
            <person name="Hua S.X."/>
            <person name="Woyke T."/>
        </authorList>
    </citation>
    <scope>NUCLEOTIDE SEQUENCE [LARGE SCALE GENOMIC DNA]</scope>
    <source>
        <strain evidence="18">DSM 15288</strain>
    </source>
</reference>
<dbReference type="FunFam" id="1.10.287.130:FF:000001">
    <property type="entry name" value="Two-component sensor histidine kinase"/>
    <property type="match status" value="1"/>
</dbReference>
<dbReference type="InterPro" id="IPR036890">
    <property type="entry name" value="HATPase_C_sf"/>
</dbReference>
<dbReference type="InterPro" id="IPR003660">
    <property type="entry name" value="HAMP_dom"/>
</dbReference>
<dbReference type="Gene3D" id="3.30.565.10">
    <property type="entry name" value="Histidine kinase-like ATPase, C-terminal domain"/>
    <property type="match status" value="1"/>
</dbReference>
<evidence type="ECO:0000256" key="8">
    <source>
        <dbReference type="ARBA" id="ARBA00022741"/>
    </source>
</evidence>
<evidence type="ECO:0000256" key="12">
    <source>
        <dbReference type="ARBA" id="ARBA00023012"/>
    </source>
</evidence>
<dbReference type="Pfam" id="PF00672">
    <property type="entry name" value="HAMP"/>
    <property type="match status" value="1"/>
</dbReference>
<dbReference type="InterPro" id="IPR003594">
    <property type="entry name" value="HATPase_dom"/>
</dbReference>
<evidence type="ECO:0000313" key="18">
    <source>
        <dbReference type="Proteomes" id="UP000010847"/>
    </source>
</evidence>
<keyword evidence="7 14" id="KW-0812">Transmembrane</keyword>
<dbReference type="HOGENOM" id="CLU_000445_89_6_9"/>
<organism evidence="17 18">
    <name type="scientific">Desulfitobacterium metallireducens DSM 15288</name>
    <dbReference type="NCBI Taxonomy" id="871968"/>
    <lineage>
        <taxon>Bacteria</taxon>
        <taxon>Bacillati</taxon>
        <taxon>Bacillota</taxon>
        <taxon>Clostridia</taxon>
        <taxon>Eubacteriales</taxon>
        <taxon>Desulfitobacteriaceae</taxon>
        <taxon>Desulfitobacterium</taxon>
    </lineage>
</organism>
<keyword evidence="8" id="KW-0547">Nucleotide-binding</keyword>
<dbReference type="AlphaFoldDB" id="W0E5H8"/>